<protein>
    <submittedName>
        <fullName evidence="1">Uncharacterized protein</fullName>
    </submittedName>
</protein>
<comment type="caution">
    <text evidence="1">The sequence shown here is derived from an EMBL/GenBank/DDBJ whole genome shotgun (WGS) entry which is preliminary data.</text>
</comment>
<reference evidence="1" key="1">
    <citation type="submission" date="2021-05" db="EMBL/GenBank/DDBJ databases">
        <authorList>
            <person name="Pietrasiak N."/>
            <person name="Ward R."/>
            <person name="Stajich J.E."/>
            <person name="Kurbessoian T."/>
        </authorList>
    </citation>
    <scope>NUCLEOTIDE SEQUENCE</scope>
    <source>
        <strain evidence="1">JT2-VF2</strain>
    </source>
</reference>
<evidence type="ECO:0000313" key="2">
    <source>
        <dbReference type="Proteomes" id="UP000715781"/>
    </source>
</evidence>
<dbReference type="EMBL" id="JAHHHN010000014">
    <property type="protein sequence ID" value="MBW4563642.1"/>
    <property type="molecule type" value="Genomic_DNA"/>
</dbReference>
<dbReference type="Proteomes" id="UP000715781">
    <property type="component" value="Unassembled WGS sequence"/>
</dbReference>
<accession>A0A951UHH4</accession>
<evidence type="ECO:0000313" key="1">
    <source>
        <dbReference type="EMBL" id="MBW4563642.1"/>
    </source>
</evidence>
<gene>
    <name evidence="1" type="ORF">KME32_21360</name>
</gene>
<name>A0A951UHH4_9NOST</name>
<reference evidence="1" key="2">
    <citation type="journal article" date="2022" name="Microbiol. Resour. Announc.">
        <title>Metagenome Sequencing to Explore Phylogenomics of Terrestrial Cyanobacteria.</title>
        <authorList>
            <person name="Ward R.D."/>
            <person name="Stajich J.E."/>
            <person name="Johansen J.R."/>
            <person name="Huntemann M."/>
            <person name="Clum A."/>
            <person name="Foster B."/>
            <person name="Foster B."/>
            <person name="Roux S."/>
            <person name="Palaniappan K."/>
            <person name="Varghese N."/>
            <person name="Mukherjee S."/>
            <person name="Reddy T.B.K."/>
            <person name="Daum C."/>
            <person name="Copeland A."/>
            <person name="Chen I.A."/>
            <person name="Ivanova N.N."/>
            <person name="Kyrpides N.C."/>
            <person name="Shapiro N."/>
            <person name="Eloe-Fadrosh E.A."/>
            <person name="Pietrasiak N."/>
        </authorList>
    </citation>
    <scope>NUCLEOTIDE SEQUENCE</scope>
    <source>
        <strain evidence="1">JT2-VF2</strain>
    </source>
</reference>
<sequence>MQKRKILSPPAPLRVSPAKTLREQQLLMGSHCVARVSRVVASGVETPCVPVTASPAPCPPAVLMISL</sequence>
<proteinExistence type="predicted"/>
<organism evidence="1 2">
    <name type="scientific">Mojavia pulchra JT2-VF2</name>
    <dbReference type="NCBI Taxonomy" id="287848"/>
    <lineage>
        <taxon>Bacteria</taxon>
        <taxon>Bacillati</taxon>
        <taxon>Cyanobacteriota</taxon>
        <taxon>Cyanophyceae</taxon>
        <taxon>Nostocales</taxon>
        <taxon>Nostocaceae</taxon>
    </lineage>
</organism>
<dbReference type="AlphaFoldDB" id="A0A951UHH4"/>